<dbReference type="PRINTS" id="PR00462">
    <property type="entry name" value="LIGNINASE"/>
</dbReference>
<dbReference type="InterPro" id="IPR044831">
    <property type="entry name" value="Ccp1-like"/>
</dbReference>
<feature type="binding site" description="axial binding residue" evidence="9">
    <location>
        <position position="253"/>
    </location>
    <ligand>
        <name>heme b</name>
        <dbReference type="ChEBI" id="CHEBI:60344"/>
    </ligand>
    <ligandPart>
        <name>Fe</name>
        <dbReference type="ChEBI" id="CHEBI:18248"/>
    </ligandPart>
</feature>
<evidence type="ECO:0000256" key="11">
    <source>
        <dbReference type="PIRSR" id="PIRSR601621-4"/>
    </source>
</evidence>
<keyword evidence="11" id="KW-1015">Disulfide bond</keyword>
<dbReference type="InterPro" id="IPR002016">
    <property type="entry name" value="Haem_peroxidase"/>
</dbReference>
<feature type="binding site" evidence="9">
    <location>
        <position position="273"/>
    </location>
    <ligand>
        <name>Ca(2+)</name>
        <dbReference type="ChEBI" id="CHEBI:29108"/>
        <label>2</label>
    </ligand>
</feature>
<keyword evidence="2 12" id="KW-0575">Peroxidase</keyword>
<comment type="cofactor">
    <cofactor evidence="9 12">
        <name>Ca(2+)</name>
        <dbReference type="ChEBI" id="CHEBI:29108"/>
    </cofactor>
    <text evidence="9 12">Binds 2 calcium ions per subunit.</text>
</comment>
<feature type="binding site" evidence="9">
    <location>
        <position position="254"/>
    </location>
    <ligand>
        <name>Ca(2+)</name>
        <dbReference type="ChEBI" id="CHEBI:29108"/>
        <label>2</label>
    </ligand>
</feature>
<gene>
    <name evidence="14" type="ORF">HRG_08425</name>
</gene>
<dbReference type="InterPro" id="IPR019794">
    <property type="entry name" value="Peroxidases_AS"/>
</dbReference>
<dbReference type="PROSITE" id="PS50873">
    <property type="entry name" value="PEROXIDASE_4"/>
    <property type="match status" value="1"/>
</dbReference>
<dbReference type="Gene3D" id="1.10.420.10">
    <property type="entry name" value="Peroxidase, domain 2"/>
    <property type="match status" value="1"/>
</dbReference>
<keyword evidence="15" id="KW-1185">Reference proteome</keyword>
<evidence type="ECO:0000256" key="7">
    <source>
        <dbReference type="ARBA" id="ARBA00023180"/>
    </source>
</evidence>
<dbReference type="PANTHER" id="PTHR31356">
    <property type="entry name" value="THYLAKOID LUMENAL 29 KDA PROTEIN, CHLOROPLASTIC-RELATED"/>
    <property type="match status" value="1"/>
</dbReference>
<feature type="binding site" evidence="9">
    <location>
        <position position="144"/>
    </location>
    <ligand>
        <name>Ca(2+)</name>
        <dbReference type="ChEBI" id="CHEBI:29108"/>
        <label>1</label>
    </ligand>
</feature>
<name>A0A9P8MS92_9HYPO</name>
<keyword evidence="3 9" id="KW-0349">Heme</keyword>
<evidence type="ECO:0000256" key="1">
    <source>
        <dbReference type="ARBA" id="ARBA00006089"/>
    </source>
</evidence>
<dbReference type="InterPro" id="IPR010255">
    <property type="entry name" value="Haem_peroxidase_sf"/>
</dbReference>
<proteinExistence type="inferred from homology"/>
<evidence type="ECO:0000313" key="15">
    <source>
        <dbReference type="Proteomes" id="UP000824596"/>
    </source>
</evidence>
<keyword evidence="5 12" id="KW-0560">Oxidoreductase</keyword>
<dbReference type="OrthoDB" id="2113341at2759"/>
<dbReference type="GO" id="GO:0046872">
    <property type="term" value="F:metal ion binding"/>
    <property type="evidence" value="ECO:0007669"/>
    <property type="project" value="UniProtKB-UniRule"/>
</dbReference>
<comment type="caution">
    <text evidence="14">The sequence shown here is derived from an EMBL/GenBank/DDBJ whole genome shotgun (WGS) entry which is preliminary data.</text>
</comment>
<dbReference type="PANTHER" id="PTHR31356:SF66">
    <property type="entry name" value="CATALASE-PEROXIDASE"/>
    <property type="match status" value="1"/>
</dbReference>
<protein>
    <recommendedName>
        <fullName evidence="12">Peroxidase</fullName>
        <ecNumber evidence="12">1.11.1.-</ecNumber>
    </recommendedName>
</protein>
<evidence type="ECO:0000313" key="14">
    <source>
        <dbReference type="EMBL" id="KAH0960270.1"/>
    </source>
</evidence>
<dbReference type="GeneID" id="68357554"/>
<dbReference type="RefSeq" id="XP_044717783.1">
    <property type="nucleotide sequence ID" value="XM_044866896.1"/>
</dbReference>
<dbReference type="Pfam" id="PF00141">
    <property type="entry name" value="peroxidase"/>
    <property type="match status" value="1"/>
</dbReference>
<keyword evidence="7" id="KW-0325">Glycoprotein</keyword>
<dbReference type="AlphaFoldDB" id="A0A9P8MS92"/>
<evidence type="ECO:0000256" key="10">
    <source>
        <dbReference type="PIRSR" id="PIRSR601621-3"/>
    </source>
</evidence>
<feature type="binding site" evidence="9">
    <location>
        <position position="142"/>
    </location>
    <ligand>
        <name>Ca(2+)</name>
        <dbReference type="ChEBI" id="CHEBI:29108"/>
        <label>1</label>
    </ligand>
</feature>
<feature type="domain" description="Plant heme peroxidase family profile" evidence="13">
    <location>
        <begin position="181"/>
        <end position="254"/>
    </location>
</feature>
<dbReference type="FunFam" id="1.10.520.10:FF:000021">
    <property type="entry name" value="Peroxidase"/>
    <property type="match status" value="1"/>
</dbReference>
<feature type="chain" id="PRO_5040540425" description="Peroxidase" evidence="12">
    <location>
        <begin position="21"/>
        <end position="396"/>
    </location>
</feature>
<dbReference type="GO" id="GO:0042744">
    <property type="term" value="P:hydrogen peroxide catabolic process"/>
    <property type="evidence" value="ECO:0007669"/>
    <property type="project" value="TreeGrafter"/>
</dbReference>
<feature type="disulfide bond" evidence="11">
    <location>
        <begin position="115"/>
        <end position="198"/>
    </location>
</feature>
<feature type="disulfide bond" evidence="11">
    <location>
        <begin position="94"/>
        <end position="350"/>
    </location>
</feature>
<evidence type="ECO:0000256" key="5">
    <source>
        <dbReference type="ARBA" id="ARBA00023002"/>
    </source>
</evidence>
<comment type="similarity">
    <text evidence="1 12">Belongs to the peroxidase family. Ligninase subfamily.</text>
</comment>
<evidence type="ECO:0000256" key="8">
    <source>
        <dbReference type="PIRSR" id="PIRSR601621-1"/>
    </source>
</evidence>
<keyword evidence="12" id="KW-0732">Signal</keyword>
<dbReference type="Proteomes" id="UP000824596">
    <property type="component" value="Unassembled WGS sequence"/>
</dbReference>
<organism evidence="14 15">
    <name type="scientific">Hirsutella rhossiliensis</name>
    <dbReference type="NCBI Taxonomy" id="111463"/>
    <lineage>
        <taxon>Eukaryota</taxon>
        <taxon>Fungi</taxon>
        <taxon>Dikarya</taxon>
        <taxon>Ascomycota</taxon>
        <taxon>Pezizomycotina</taxon>
        <taxon>Sordariomycetes</taxon>
        <taxon>Hypocreomycetidae</taxon>
        <taxon>Hypocreales</taxon>
        <taxon>Ophiocordycipitaceae</taxon>
        <taxon>Hirsutella</taxon>
    </lineage>
</organism>
<dbReference type="InterPro" id="IPR001621">
    <property type="entry name" value="Ligninase"/>
</dbReference>
<dbReference type="GO" id="GO:0034599">
    <property type="term" value="P:cellular response to oxidative stress"/>
    <property type="evidence" value="ECO:0007669"/>
    <property type="project" value="InterPro"/>
</dbReference>
<evidence type="ECO:0000259" key="13">
    <source>
        <dbReference type="PROSITE" id="PS50873"/>
    </source>
</evidence>
<evidence type="ECO:0000256" key="6">
    <source>
        <dbReference type="ARBA" id="ARBA00023004"/>
    </source>
</evidence>
<dbReference type="SUPFAM" id="SSF48113">
    <property type="entry name" value="Heme-dependent peroxidases"/>
    <property type="match status" value="1"/>
</dbReference>
<sequence length="396" mass="42237">MKYTGSVTAALALMAGLSCAFPAMEELMKKMPAEKRAGSTELIGDLATLQDGQLTQTGKDVKAILQGQASGMDTTSSYKNVSAKGTPECAKDTCCIWKYIADDMRKAMVGDAGRCNDVARGAVRLGFHDAGTWSKTTAPGGGADGSTVLAGECETRSENNGLQAICSQMRQWFNQYKAFNITMADLIQMGANVGTVACPLGPRVRSFVGRKDSSTPSPQGNIPSPFDGADKLISLFADKTINADGLVALVGAHSTAQQRFVDPKRAGDPLDTTPGVWDTNFYGEVLEPKAPKRVFKFQSDIALSNDSRTSGTWKAFVGTGGQGPWDGAYSGEYVRLSLLGVNNINDMTECTKVLPPFTPTFTSPDQPQLSQFLNNNNTAETQQSSQLMGGNKINYV</sequence>
<dbReference type="GO" id="GO:0020037">
    <property type="term" value="F:heme binding"/>
    <property type="evidence" value="ECO:0007669"/>
    <property type="project" value="UniProtKB-UniRule"/>
</dbReference>
<evidence type="ECO:0000256" key="4">
    <source>
        <dbReference type="ARBA" id="ARBA00022723"/>
    </source>
</evidence>
<evidence type="ECO:0000256" key="12">
    <source>
        <dbReference type="RuleBase" id="RU363051"/>
    </source>
</evidence>
<evidence type="ECO:0000256" key="9">
    <source>
        <dbReference type="PIRSR" id="PIRSR601621-2"/>
    </source>
</evidence>
<dbReference type="PROSITE" id="PS51257">
    <property type="entry name" value="PROKAR_LIPOPROTEIN"/>
    <property type="match status" value="1"/>
</dbReference>
<feature type="site" description="Transition state stabilizer" evidence="10">
    <location>
        <position position="124"/>
    </location>
</feature>
<dbReference type="GO" id="GO:0004601">
    <property type="term" value="F:peroxidase activity"/>
    <property type="evidence" value="ECO:0007669"/>
    <property type="project" value="UniProtKB-KW"/>
</dbReference>
<evidence type="ECO:0000256" key="3">
    <source>
        <dbReference type="ARBA" id="ARBA00022617"/>
    </source>
</evidence>
<keyword evidence="4 9" id="KW-0479">Metal-binding</keyword>
<evidence type="ECO:0000256" key="2">
    <source>
        <dbReference type="ARBA" id="ARBA00022559"/>
    </source>
</evidence>
<reference evidence="14" key="1">
    <citation type="submission" date="2021-09" db="EMBL/GenBank/DDBJ databases">
        <title>A high-quality genome of the endoparasitic fungus Hirsutella rhossiliensis with a comparison of Hirsutella genomes reveals transposable elements contributing to genome size variation.</title>
        <authorList>
            <person name="Lin R."/>
            <person name="Jiao Y."/>
            <person name="Sun X."/>
            <person name="Ling J."/>
            <person name="Xie B."/>
            <person name="Cheng X."/>
        </authorList>
    </citation>
    <scope>NUCLEOTIDE SEQUENCE</scope>
    <source>
        <strain evidence="14">HR02</strain>
    </source>
</reference>
<feature type="binding site" evidence="9">
    <location>
        <position position="129"/>
    </location>
    <ligand>
        <name>Ca(2+)</name>
        <dbReference type="ChEBI" id="CHEBI:29108"/>
        <label>1</label>
    </ligand>
</feature>
<keyword evidence="9 12" id="KW-0106">Calcium</keyword>
<comment type="cofactor">
    <cofactor evidence="9">
        <name>heme b</name>
        <dbReference type="ChEBI" id="CHEBI:60344"/>
    </cofactor>
    <text evidence="9">Binds 1 heme b (iron(II)-protoporphyrin IX) group per subunit.</text>
</comment>
<dbReference type="GO" id="GO:0000302">
    <property type="term" value="P:response to reactive oxygen species"/>
    <property type="evidence" value="ECO:0007669"/>
    <property type="project" value="TreeGrafter"/>
</dbReference>
<dbReference type="PROSITE" id="PS00436">
    <property type="entry name" value="PEROXIDASE_2"/>
    <property type="match status" value="1"/>
</dbReference>
<feature type="signal peptide" evidence="12">
    <location>
        <begin position="1"/>
        <end position="20"/>
    </location>
</feature>
<feature type="binding site" evidence="9">
    <location>
        <position position="146"/>
    </location>
    <ligand>
        <name>Ca(2+)</name>
        <dbReference type="ChEBI" id="CHEBI:29108"/>
        <label>1</label>
    </ligand>
</feature>
<dbReference type="EMBL" id="JAIZPD010000010">
    <property type="protein sequence ID" value="KAH0960270.1"/>
    <property type="molecule type" value="Genomic_DNA"/>
</dbReference>
<dbReference type="EC" id="1.11.1.-" evidence="12"/>
<accession>A0A9P8MS92</accession>
<feature type="binding site" evidence="9">
    <location>
        <position position="271"/>
    </location>
    <ligand>
        <name>Ca(2+)</name>
        <dbReference type="ChEBI" id="CHEBI:29108"/>
        <label>2</label>
    </ligand>
</feature>
<feature type="binding site" evidence="9">
    <location>
        <position position="278"/>
    </location>
    <ligand>
        <name>Ca(2+)</name>
        <dbReference type="ChEBI" id="CHEBI:29108"/>
        <label>2</label>
    </ligand>
</feature>
<dbReference type="PRINTS" id="PR00458">
    <property type="entry name" value="PEROXIDASE"/>
</dbReference>
<keyword evidence="6 9" id="KW-0408">Iron</keyword>
<dbReference type="Gene3D" id="1.10.520.10">
    <property type="match status" value="1"/>
</dbReference>
<feature type="active site" description="Proton acceptor" evidence="8">
    <location>
        <position position="128"/>
    </location>
</feature>